<dbReference type="SUPFAM" id="SSF48264">
    <property type="entry name" value="Cytochrome P450"/>
    <property type="match status" value="1"/>
</dbReference>
<dbReference type="RefSeq" id="WP_270897051.1">
    <property type="nucleotide sequence ID" value="NZ_JBHSPF010000059.1"/>
</dbReference>
<gene>
    <name evidence="8" type="ORF">ACFPTR_10780</name>
</gene>
<keyword evidence="6" id="KW-0408">Iron</keyword>
<evidence type="ECO:0000313" key="8">
    <source>
        <dbReference type="EMBL" id="MFC5629338.1"/>
    </source>
</evidence>
<evidence type="ECO:0000256" key="1">
    <source>
        <dbReference type="ARBA" id="ARBA00001971"/>
    </source>
</evidence>
<dbReference type="PANTHER" id="PTHR24286">
    <property type="entry name" value="CYTOCHROME P450 26"/>
    <property type="match status" value="1"/>
</dbReference>
<evidence type="ECO:0000313" key="9">
    <source>
        <dbReference type="Proteomes" id="UP001596143"/>
    </source>
</evidence>
<keyword evidence="7" id="KW-0503">Monooxygenase</keyword>
<dbReference type="InterPro" id="IPR001128">
    <property type="entry name" value="Cyt_P450"/>
</dbReference>
<comment type="cofactor">
    <cofactor evidence="1">
        <name>heme</name>
        <dbReference type="ChEBI" id="CHEBI:30413"/>
    </cofactor>
</comment>
<keyword evidence="9" id="KW-1185">Reference proteome</keyword>
<keyword evidence="4" id="KW-0479">Metal-binding</keyword>
<proteinExistence type="inferred from homology"/>
<evidence type="ECO:0000256" key="7">
    <source>
        <dbReference type="ARBA" id="ARBA00023033"/>
    </source>
</evidence>
<name>A0ABW0U7D0_9BACI</name>
<organism evidence="8 9">
    <name type="scientific">Aliibacillus thermotolerans</name>
    <dbReference type="NCBI Taxonomy" id="1834418"/>
    <lineage>
        <taxon>Bacteria</taxon>
        <taxon>Bacillati</taxon>
        <taxon>Bacillota</taxon>
        <taxon>Bacilli</taxon>
        <taxon>Bacillales</taxon>
        <taxon>Bacillaceae</taxon>
        <taxon>Aliibacillus</taxon>
    </lineage>
</organism>
<reference evidence="9" key="1">
    <citation type="journal article" date="2019" name="Int. J. Syst. Evol. Microbiol.">
        <title>The Global Catalogue of Microorganisms (GCM) 10K type strain sequencing project: providing services to taxonomists for standard genome sequencing and annotation.</title>
        <authorList>
            <consortium name="The Broad Institute Genomics Platform"/>
            <consortium name="The Broad Institute Genome Sequencing Center for Infectious Disease"/>
            <person name="Wu L."/>
            <person name="Ma J."/>
        </authorList>
    </citation>
    <scope>NUCLEOTIDE SEQUENCE [LARGE SCALE GENOMIC DNA]</scope>
    <source>
        <strain evidence="9">CGMCC 1.15790</strain>
    </source>
</reference>
<keyword evidence="5" id="KW-0560">Oxidoreductase</keyword>
<keyword evidence="3" id="KW-0349">Heme</keyword>
<dbReference type="InterPro" id="IPR036396">
    <property type="entry name" value="Cyt_P450_sf"/>
</dbReference>
<evidence type="ECO:0000256" key="5">
    <source>
        <dbReference type="ARBA" id="ARBA00023002"/>
    </source>
</evidence>
<dbReference type="EMBL" id="JBHSPF010000059">
    <property type="protein sequence ID" value="MFC5629338.1"/>
    <property type="molecule type" value="Genomic_DNA"/>
</dbReference>
<evidence type="ECO:0000256" key="6">
    <source>
        <dbReference type="ARBA" id="ARBA00023004"/>
    </source>
</evidence>
<dbReference type="PANTHER" id="PTHR24286:SF24">
    <property type="entry name" value="LANOSTEROL 14-ALPHA DEMETHYLASE"/>
    <property type="match status" value="1"/>
</dbReference>
<dbReference type="PRINTS" id="PR00463">
    <property type="entry name" value="EP450I"/>
</dbReference>
<protein>
    <submittedName>
        <fullName evidence="8">Cytochrome P450</fullName>
    </submittedName>
</protein>
<sequence>MSHREMPVEKGLDHTLQLLREGYDFMMNRKDKFHSRVFETRLLGEKVYGLVGKEEAELFYDEDKFVRKNAAPGRVQKTLFGKGGVQGLDGREHRHRKKMFMSLMSNDTLQEIRQLVRKEWNHLLAHTEKELHVREASQIVFTRVALRWCGIPFEEKKVSDWVDELNDLFEHVAHIGPKHWKARFFRNKAEKWLEELVEKVRAGKETVDQNRLLYHFSMYKDAHGNFLSPNIAAVEILNLLRPTVAVSVYVDVMFLAMRDYPEEMKKIKSQGKEAGERFIQEVRRYYPFFPFLAARVKETFIWNGYEFEKGKLTLLDLYGTNHDPAIWKNPHLFDPDRFINWKETPFSFIPQGGGDFEIGHRCPGEWLTLELLRETLDIFIHDVPFTFPKQDGDIERNDIPPQPNMIINII</sequence>
<comment type="similarity">
    <text evidence="2">Belongs to the cytochrome P450 family.</text>
</comment>
<dbReference type="Proteomes" id="UP001596143">
    <property type="component" value="Unassembled WGS sequence"/>
</dbReference>
<dbReference type="Gene3D" id="1.10.630.10">
    <property type="entry name" value="Cytochrome P450"/>
    <property type="match status" value="1"/>
</dbReference>
<dbReference type="InterPro" id="IPR002401">
    <property type="entry name" value="Cyt_P450_E_grp-I"/>
</dbReference>
<dbReference type="Pfam" id="PF00067">
    <property type="entry name" value="p450"/>
    <property type="match status" value="1"/>
</dbReference>
<comment type="caution">
    <text evidence="8">The sequence shown here is derived from an EMBL/GenBank/DDBJ whole genome shotgun (WGS) entry which is preliminary data.</text>
</comment>
<dbReference type="CDD" id="cd11067">
    <property type="entry name" value="CYP152"/>
    <property type="match status" value="1"/>
</dbReference>
<accession>A0ABW0U7D0</accession>
<evidence type="ECO:0000256" key="3">
    <source>
        <dbReference type="ARBA" id="ARBA00022617"/>
    </source>
</evidence>
<evidence type="ECO:0000256" key="4">
    <source>
        <dbReference type="ARBA" id="ARBA00022723"/>
    </source>
</evidence>
<evidence type="ECO:0000256" key="2">
    <source>
        <dbReference type="ARBA" id="ARBA00010617"/>
    </source>
</evidence>